<keyword evidence="3" id="KW-0808">Transferase</keyword>
<protein>
    <submittedName>
        <fullName evidence="3">Dihydrolipoamide acyltransferase</fullName>
    </submittedName>
</protein>
<dbReference type="AlphaFoldDB" id="A0A2S2BZA9"/>
<dbReference type="Gene3D" id="2.40.50.100">
    <property type="match status" value="1"/>
</dbReference>
<proteinExistence type="predicted"/>
<dbReference type="InterPro" id="IPR000089">
    <property type="entry name" value="Biotin_lipoyl"/>
</dbReference>
<dbReference type="InterPro" id="IPR011053">
    <property type="entry name" value="Single_hybrid_motif"/>
</dbReference>
<dbReference type="Proteomes" id="UP000245711">
    <property type="component" value="Chromosome"/>
</dbReference>
<dbReference type="EMBL" id="CP021354">
    <property type="protein sequence ID" value="AWK73894.1"/>
    <property type="molecule type" value="Genomic_DNA"/>
</dbReference>
<dbReference type="RefSeq" id="WP_109332349.1">
    <property type="nucleotide sequence ID" value="NZ_CP021354.1"/>
</dbReference>
<dbReference type="KEGG" id="roz:CBI38_22360"/>
<keyword evidence="4" id="KW-1185">Reference proteome</keyword>
<dbReference type="InterPro" id="IPR003016">
    <property type="entry name" value="2-oxoA_DH_lipoyl-BS"/>
</dbReference>
<dbReference type="InterPro" id="IPR045257">
    <property type="entry name" value="E2/Pdx1"/>
</dbReference>
<dbReference type="OrthoDB" id="9805770at2"/>
<keyword evidence="3" id="KW-0012">Acyltransferase</keyword>
<evidence type="ECO:0000259" key="2">
    <source>
        <dbReference type="PROSITE" id="PS50968"/>
    </source>
</evidence>
<dbReference type="GO" id="GO:0045254">
    <property type="term" value="C:pyruvate dehydrogenase complex"/>
    <property type="evidence" value="ECO:0007669"/>
    <property type="project" value="InterPro"/>
</dbReference>
<feature type="domain" description="Lipoyl-binding" evidence="2">
    <location>
        <begin position="1"/>
        <end position="75"/>
    </location>
</feature>
<dbReference type="Pfam" id="PF00364">
    <property type="entry name" value="Biotin_lipoyl"/>
    <property type="match status" value="1"/>
</dbReference>
<name>A0A2S2BZA9_9NOCA</name>
<gene>
    <name evidence="3" type="ORF">CBI38_22360</name>
</gene>
<dbReference type="GO" id="GO:0016746">
    <property type="term" value="F:acyltransferase activity"/>
    <property type="evidence" value="ECO:0007669"/>
    <property type="project" value="UniProtKB-KW"/>
</dbReference>
<reference evidence="3 4" key="1">
    <citation type="submission" date="2017-05" db="EMBL/GenBank/DDBJ databases">
        <title>Isolation of Rhodococcus sp. S2-17 biodegrading of BP-3.</title>
        <authorList>
            <person name="Lee Y."/>
            <person name="Kim K.H."/>
            <person name="Chun B.H."/>
            <person name="Jung H.S."/>
            <person name="Jeon C.O."/>
        </authorList>
    </citation>
    <scope>NUCLEOTIDE SEQUENCE [LARGE SCALE GENOMIC DNA]</scope>
    <source>
        <strain evidence="3 4">S2-17</strain>
    </source>
</reference>
<dbReference type="PANTHER" id="PTHR23151">
    <property type="entry name" value="DIHYDROLIPOAMIDE ACETYL/SUCCINYL-TRANSFERASE-RELATED"/>
    <property type="match status" value="1"/>
</dbReference>
<keyword evidence="1" id="KW-0450">Lipoyl</keyword>
<dbReference type="SUPFAM" id="SSF51230">
    <property type="entry name" value="Single hybrid motif"/>
    <property type="match status" value="1"/>
</dbReference>
<accession>A0A2S2BZA9</accession>
<dbReference type="CDD" id="cd06849">
    <property type="entry name" value="lipoyl_domain"/>
    <property type="match status" value="1"/>
</dbReference>
<dbReference type="PANTHER" id="PTHR23151:SF90">
    <property type="entry name" value="DIHYDROLIPOYLLYSINE-RESIDUE ACETYLTRANSFERASE COMPONENT OF PYRUVATE DEHYDROGENASE COMPLEX, MITOCHONDRIAL-RELATED"/>
    <property type="match status" value="1"/>
</dbReference>
<sequence>MLEIRIPQASMEMTEGYVAEWLADDGDQVAEGQVIYVLEADKAQLEVESPANGVLRVIAEVDTAYPVGHVVATIEES</sequence>
<organism evidence="3 4">
    <name type="scientific">Rhodococcus oxybenzonivorans</name>
    <dbReference type="NCBI Taxonomy" id="1990687"/>
    <lineage>
        <taxon>Bacteria</taxon>
        <taxon>Bacillati</taxon>
        <taxon>Actinomycetota</taxon>
        <taxon>Actinomycetes</taxon>
        <taxon>Mycobacteriales</taxon>
        <taxon>Nocardiaceae</taxon>
        <taxon>Rhodococcus</taxon>
    </lineage>
</organism>
<evidence type="ECO:0000313" key="3">
    <source>
        <dbReference type="EMBL" id="AWK73894.1"/>
    </source>
</evidence>
<dbReference type="GO" id="GO:0006086">
    <property type="term" value="P:pyruvate decarboxylation to acetyl-CoA"/>
    <property type="evidence" value="ECO:0007669"/>
    <property type="project" value="InterPro"/>
</dbReference>
<dbReference type="PROSITE" id="PS50968">
    <property type="entry name" value="BIOTINYL_LIPOYL"/>
    <property type="match status" value="1"/>
</dbReference>
<evidence type="ECO:0000256" key="1">
    <source>
        <dbReference type="ARBA" id="ARBA00022823"/>
    </source>
</evidence>
<dbReference type="PROSITE" id="PS00189">
    <property type="entry name" value="LIPOYL"/>
    <property type="match status" value="1"/>
</dbReference>
<evidence type="ECO:0000313" key="4">
    <source>
        <dbReference type="Proteomes" id="UP000245711"/>
    </source>
</evidence>